<protein>
    <submittedName>
        <fullName evidence="2">Uncharacterized protein</fullName>
    </submittedName>
</protein>
<feature type="compositionally biased region" description="Acidic residues" evidence="1">
    <location>
        <begin position="98"/>
        <end position="109"/>
    </location>
</feature>
<feature type="region of interest" description="Disordered" evidence="1">
    <location>
        <begin position="83"/>
        <end position="109"/>
    </location>
</feature>
<evidence type="ECO:0000256" key="1">
    <source>
        <dbReference type="SAM" id="MobiDB-lite"/>
    </source>
</evidence>
<evidence type="ECO:0000313" key="3">
    <source>
        <dbReference type="Proteomes" id="UP001161438"/>
    </source>
</evidence>
<evidence type="ECO:0000313" key="2">
    <source>
        <dbReference type="EMBL" id="CAI4036195.1"/>
    </source>
</evidence>
<dbReference type="EMBL" id="OX365771">
    <property type="protein sequence ID" value="CAI4036195.1"/>
    <property type="molecule type" value="Genomic_DNA"/>
</dbReference>
<organism evidence="2 3">
    <name type="scientific">Saccharomyces mikatae IFO 1815</name>
    <dbReference type="NCBI Taxonomy" id="226126"/>
    <lineage>
        <taxon>Eukaryota</taxon>
        <taxon>Fungi</taxon>
        <taxon>Dikarya</taxon>
        <taxon>Ascomycota</taxon>
        <taxon>Saccharomycotina</taxon>
        <taxon>Saccharomycetes</taxon>
        <taxon>Saccharomycetales</taxon>
        <taxon>Saccharomycetaceae</taxon>
        <taxon>Saccharomyces</taxon>
    </lineage>
</organism>
<dbReference type="Proteomes" id="UP001161438">
    <property type="component" value="Chromosome 15"/>
</dbReference>
<proteinExistence type="predicted"/>
<reference evidence="2" key="1">
    <citation type="submission" date="2022-10" db="EMBL/GenBank/DDBJ databases">
        <authorList>
            <person name="Byrne P K."/>
        </authorList>
    </citation>
    <scope>NUCLEOTIDE SEQUENCE</scope>
    <source>
        <strain evidence="2">IFO1815</strain>
    </source>
</reference>
<keyword evidence="3" id="KW-1185">Reference proteome</keyword>
<sequence length="109" mass="12832">MNNNMEIHEDVQYKVLQRAELANSIWNLRFNLNKVTKRIHKKAKVFRENRINKLQFPIEQACYRYFQHDHLGEEHVPLIQGFKCLDSPPPVPPSSSQGEDEESTTDLQN</sequence>
<gene>
    <name evidence="2" type="primary">SMKI15G0330</name>
    <name evidence="2" type="ORF">SMKI_15G0330</name>
</gene>
<name>A0AA35ND07_SACMI</name>
<accession>A0AA35ND07</accession>
<dbReference type="GeneID" id="80921103"/>
<dbReference type="AlphaFoldDB" id="A0AA35ND07"/>
<dbReference type="RefSeq" id="XP_056079315.1">
    <property type="nucleotide sequence ID" value="XM_056225503.1"/>
</dbReference>